<dbReference type="AlphaFoldDB" id="A0A9Q2IBE5"/>
<dbReference type="GO" id="GO:0016491">
    <property type="term" value="F:oxidoreductase activity"/>
    <property type="evidence" value="ECO:0007669"/>
    <property type="project" value="UniProtKB-KW"/>
</dbReference>
<dbReference type="InterPro" id="IPR002347">
    <property type="entry name" value="SDR_fam"/>
</dbReference>
<dbReference type="InterPro" id="IPR051911">
    <property type="entry name" value="SDR_oxidoreductase"/>
</dbReference>
<dbReference type="Gene3D" id="3.40.50.720">
    <property type="entry name" value="NAD(P)-binding Rossmann-like Domain"/>
    <property type="match status" value="1"/>
</dbReference>
<dbReference type="InterPro" id="IPR036291">
    <property type="entry name" value="NAD(P)-bd_dom_sf"/>
</dbReference>
<dbReference type="KEGG" id="pqu:IG609_008645"/>
<keyword evidence="5" id="KW-1185">Reference proteome</keyword>
<gene>
    <name evidence="4" type="ORF">IG609_008645</name>
</gene>
<dbReference type="Pfam" id="PF00106">
    <property type="entry name" value="adh_short"/>
    <property type="match status" value="1"/>
</dbReference>
<evidence type="ECO:0000256" key="2">
    <source>
        <dbReference type="ARBA" id="ARBA00023002"/>
    </source>
</evidence>
<evidence type="ECO:0000313" key="5">
    <source>
        <dbReference type="Proteomes" id="UP000806577"/>
    </source>
</evidence>
<comment type="similarity">
    <text evidence="1 3">Belongs to the short-chain dehydrogenases/reductases (SDR) family.</text>
</comment>
<dbReference type="PRINTS" id="PR00081">
    <property type="entry name" value="GDHRDH"/>
</dbReference>
<evidence type="ECO:0000313" key="4">
    <source>
        <dbReference type="EMBL" id="URG50549.1"/>
    </source>
</evidence>
<dbReference type="PROSITE" id="PS00061">
    <property type="entry name" value="ADH_SHORT"/>
    <property type="match status" value="1"/>
</dbReference>
<dbReference type="SUPFAM" id="SSF51735">
    <property type="entry name" value="NAD(P)-binding Rossmann-fold domains"/>
    <property type="match status" value="1"/>
</dbReference>
<keyword evidence="2" id="KW-0560">Oxidoreductase</keyword>
<protein>
    <submittedName>
        <fullName evidence="4">SDR family NAD(P)-dependent oxidoreductase</fullName>
    </submittedName>
</protein>
<dbReference type="PRINTS" id="PR00080">
    <property type="entry name" value="SDRFAMILY"/>
</dbReference>
<evidence type="ECO:0000256" key="3">
    <source>
        <dbReference type="RuleBase" id="RU000363"/>
    </source>
</evidence>
<sequence length="268" mass="29822">MKKTILITGASSGFGLMLANKLHKDGFHVIGTSRNPEKHVAKVPFKMLRLDIADDRSVQSFTQELFAHTKRVDVLVNNAGYMVTGIAEETSIEVGREQFETNFWGTVKVTNALLPYFRKQKSGQIITISSIVGLIGPPNLSYYTASKHAVQGYFKSLRFELNPFNIHVSMVEPVWFKTNLGNHSVSSTGQNIADYNDYRKLVQAATQKGMDEAEAPDAVVCTISKLIQTKEPKFSNPVGKMTGLILFLQNYLPKMFESAILKSLKTAK</sequence>
<reference evidence="4 5" key="1">
    <citation type="journal article" date="2021" name="Int. J. Syst. Evol. Microbiol.">
        <title>&lt;i&gt;Pectobacterium quasiaquaticum&lt;/i&gt; sp. nov., isolated from waterways.</title>
        <authorList>
            <person name="Ben Moussa H."/>
            <person name="Pedron J."/>
            <person name="Bertrand C."/>
            <person name="Hecquet A."/>
            <person name="Barny M.A."/>
        </authorList>
    </citation>
    <scope>NUCLEOTIDE SEQUENCE [LARGE SCALE GENOMIC DNA]</scope>
    <source>
        <strain evidence="4 5">A477-S1-J17</strain>
    </source>
</reference>
<proteinExistence type="inferred from homology"/>
<name>A0A9Q2IBE5_9GAMM</name>
<dbReference type="PANTHER" id="PTHR43976">
    <property type="entry name" value="SHORT CHAIN DEHYDROGENASE"/>
    <property type="match status" value="1"/>
</dbReference>
<dbReference type="EMBL" id="CP065177">
    <property type="protein sequence ID" value="URG50549.1"/>
    <property type="molecule type" value="Genomic_DNA"/>
</dbReference>
<dbReference type="RefSeq" id="WP_193398141.1">
    <property type="nucleotide sequence ID" value="NZ_CP065177.1"/>
</dbReference>
<organism evidence="4 5">
    <name type="scientific">Pectobacterium quasiaquaticum</name>
    <dbReference type="NCBI Taxonomy" id="2774015"/>
    <lineage>
        <taxon>Bacteria</taxon>
        <taxon>Pseudomonadati</taxon>
        <taxon>Pseudomonadota</taxon>
        <taxon>Gammaproteobacteria</taxon>
        <taxon>Enterobacterales</taxon>
        <taxon>Pectobacteriaceae</taxon>
        <taxon>Pectobacterium</taxon>
    </lineage>
</organism>
<dbReference type="PANTHER" id="PTHR43976:SF16">
    <property type="entry name" value="SHORT-CHAIN DEHYDROGENASE_REDUCTASE FAMILY PROTEIN"/>
    <property type="match status" value="1"/>
</dbReference>
<evidence type="ECO:0000256" key="1">
    <source>
        <dbReference type="ARBA" id="ARBA00006484"/>
    </source>
</evidence>
<dbReference type="InterPro" id="IPR020904">
    <property type="entry name" value="Sc_DH/Rdtase_CS"/>
</dbReference>
<dbReference type="Proteomes" id="UP000806577">
    <property type="component" value="Chromosome"/>
</dbReference>
<dbReference type="CDD" id="cd05374">
    <property type="entry name" value="17beta-HSD-like_SDR_c"/>
    <property type="match status" value="1"/>
</dbReference>
<accession>A0A9Q2IBE5</accession>